<protein>
    <recommendedName>
        <fullName evidence="6">DUF1343 domain-containing protein</fullName>
    </recommendedName>
</protein>
<feature type="domain" description="Peptidoglycan beta-N-acetylmuramidase NamZ N-terminal" evidence="1">
    <location>
        <begin position="67"/>
        <end position="268"/>
    </location>
</feature>
<evidence type="ECO:0000259" key="1">
    <source>
        <dbReference type="Pfam" id="PF07075"/>
    </source>
</evidence>
<evidence type="ECO:0008006" key="6">
    <source>
        <dbReference type="Google" id="ProtNLM"/>
    </source>
</evidence>
<feature type="domain" description="FIMAH" evidence="3">
    <location>
        <begin position="434"/>
        <end position="513"/>
    </location>
</feature>
<dbReference type="InterPro" id="IPR048502">
    <property type="entry name" value="NamZ_N"/>
</dbReference>
<dbReference type="EMBL" id="CP022315">
    <property type="protein sequence ID" value="ASK62323.1"/>
    <property type="molecule type" value="Genomic_DNA"/>
</dbReference>
<evidence type="ECO:0000313" key="4">
    <source>
        <dbReference type="EMBL" id="ASK62323.1"/>
    </source>
</evidence>
<dbReference type="GO" id="GO:0033922">
    <property type="term" value="F:peptidoglycan beta-N-acetylmuramidase activity"/>
    <property type="evidence" value="ECO:0007669"/>
    <property type="project" value="InterPro"/>
</dbReference>
<dbReference type="Pfam" id="PF07075">
    <property type="entry name" value="NamZ_N"/>
    <property type="match status" value="1"/>
</dbReference>
<dbReference type="Proteomes" id="UP000198312">
    <property type="component" value="Chromosome"/>
</dbReference>
<dbReference type="PANTHER" id="PTHR42915">
    <property type="entry name" value="HYPOTHETICAL 460 KDA PROTEIN IN FEUA-SIGW INTERGENIC REGION [PRECURSOR]"/>
    <property type="match status" value="1"/>
</dbReference>
<dbReference type="Pfam" id="PF22888">
    <property type="entry name" value="FIMAH"/>
    <property type="match status" value="1"/>
</dbReference>
<dbReference type="Gene3D" id="3.40.50.12170">
    <property type="entry name" value="Uncharacterised protein PF07075, DUF1343"/>
    <property type="match status" value="1"/>
</dbReference>
<accession>A0A220U3L9</accession>
<keyword evidence="5" id="KW-1185">Reference proteome</keyword>
<proteinExistence type="predicted"/>
<evidence type="ECO:0000259" key="2">
    <source>
        <dbReference type="Pfam" id="PF20732"/>
    </source>
</evidence>
<dbReference type="KEGG" id="vil:CFK37_09220"/>
<sequence length="516" mass="57152">MGGSKLKKKITITAVGVMLLFSTLLTAVFAQTNGSTGKKVHNHDEAFKLGVEVLLEENLDLLEGKNVGLITNPTGVTQDLNSIVDVLYNHPDVNLVSLYGPEHGIRGSAQAGAGVDFYIDPITGLPVFSLYGDTKKPTPEMLEGVDVLLFDIQDVGTRFYTYIYTMALAMEAAAENDIEFVVLDRPNPIGGNKVEGPVLNPDYASFVGKYPIPIRHGMTVGELAKLFNNEYDIGADLTVVEMNGWERSMYYDDTPLEWVLPSPNMPTLDTATVYPGAAWIEGTNVSEGRGTTRPFELIGAPYINSPELVSELSALDLPGVLFRAASFTPLYSKYAGELVHGLQIHVTDRENYEPIKTGLAIVKTIHDLYPDDFEFRAENSNGVSFFDLLVGNGWIRDMINEGASMEEIVGNWQGDLEEFKELRRDYLLYKTSATEIKTLVVHLEEEGVIEADTARALKMHLTAVIRYEEEGLANKVVKHMKGFNVLLKHQEEQGMIPEKAYKHLKADTNALIAQWQ</sequence>
<dbReference type="Gene3D" id="3.90.1150.140">
    <property type="match status" value="1"/>
</dbReference>
<feature type="domain" description="Peptidoglycan beta-N-acetylmuramidase NamZ C-terminal" evidence="2">
    <location>
        <begin position="273"/>
        <end position="429"/>
    </location>
</feature>
<dbReference type="Pfam" id="PF20732">
    <property type="entry name" value="NamZ_C"/>
    <property type="match status" value="1"/>
</dbReference>
<dbReference type="AlphaFoldDB" id="A0A220U3L9"/>
<dbReference type="InterPro" id="IPR054470">
    <property type="entry name" value="FIMAH_dom"/>
</dbReference>
<gene>
    <name evidence="4" type="ORF">CFK37_09220</name>
</gene>
<dbReference type="InterPro" id="IPR048503">
    <property type="entry name" value="NamZ_C"/>
</dbReference>
<name>A0A220U3L9_9BACI</name>
<organism evidence="4 5">
    <name type="scientific">Virgibacillus phasianinus</name>
    <dbReference type="NCBI Taxonomy" id="2017483"/>
    <lineage>
        <taxon>Bacteria</taxon>
        <taxon>Bacillati</taxon>
        <taxon>Bacillota</taxon>
        <taxon>Bacilli</taxon>
        <taxon>Bacillales</taxon>
        <taxon>Bacillaceae</taxon>
        <taxon>Virgibacillus</taxon>
    </lineage>
</organism>
<reference evidence="4 5" key="1">
    <citation type="submission" date="2017-07" db="EMBL/GenBank/DDBJ databases">
        <title>Virgibacillus sp. LM2416.</title>
        <authorList>
            <person name="Tak E.J."/>
            <person name="Bae J.-W."/>
        </authorList>
    </citation>
    <scope>NUCLEOTIDE SEQUENCE [LARGE SCALE GENOMIC DNA]</scope>
    <source>
        <strain evidence="4 5">LM2416</strain>
    </source>
</reference>
<evidence type="ECO:0000313" key="5">
    <source>
        <dbReference type="Proteomes" id="UP000198312"/>
    </source>
</evidence>
<evidence type="ECO:0000259" key="3">
    <source>
        <dbReference type="Pfam" id="PF22888"/>
    </source>
</evidence>
<dbReference type="PANTHER" id="PTHR42915:SF1">
    <property type="entry name" value="PEPTIDOGLYCAN BETA-N-ACETYLMURAMIDASE NAMZ"/>
    <property type="match status" value="1"/>
</dbReference>
<dbReference type="OrthoDB" id="9801061at2"/>
<dbReference type="InterPro" id="IPR008302">
    <property type="entry name" value="NamZ"/>
</dbReference>